<dbReference type="InterPro" id="IPR036390">
    <property type="entry name" value="WH_DNA-bd_sf"/>
</dbReference>
<dbReference type="Gene3D" id="1.10.10.10">
    <property type="entry name" value="Winged helix-like DNA-binding domain superfamily/Winged helix DNA-binding domain"/>
    <property type="match status" value="1"/>
</dbReference>
<evidence type="ECO:0000313" key="1">
    <source>
        <dbReference type="EMBL" id="AJO72774.1"/>
    </source>
</evidence>
<organism evidence="1">
    <name type="scientific">Nocardia terpenica</name>
    <dbReference type="NCBI Taxonomy" id="455432"/>
    <lineage>
        <taxon>Bacteria</taxon>
        <taxon>Bacillati</taxon>
        <taxon>Actinomycetota</taxon>
        <taxon>Actinomycetes</taxon>
        <taxon>Mycobacteriales</taxon>
        <taxon>Nocardiaceae</taxon>
        <taxon>Nocardia</taxon>
    </lineage>
</organism>
<reference evidence="1" key="1">
    <citation type="submission" date="2014-11" db="EMBL/GenBank/DDBJ databases">
        <authorList>
            <person name="Zhu J."/>
            <person name="Qi W."/>
            <person name="Song R."/>
        </authorList>
    </citation>
    <scope>NUCLEOTIDE SEQUENCE</scope>
    <source>
        <strain evidence="1">IFM 0406</strain>
    </source>
</reference>
<dbReference type="InterPro" id="IPR036388">
    <property type="entry name" value="WH-like_DNA-bd_sf"/>
</dbReference>
<name>A0A0U1YZC6_9NOCA</name>
<dbReference type="EMBL" id="KP161205">
    <property type="protein sequence ID" value="AJO72774.1"/>
    <property type="molecule type" value="Genomic_DNA"/>
</dbReference>
<reference evidence="1" key="2">
    <citation type="journal article" date="2016" name="Org. Biomol. Chem.">
        <title>Target-specific identification and characterization of the putative gene cluster for brasilinolide biosynthesis revealing the mechanistic insights and combinatorial synthetic utility of 2-deoxy-l-fucose biosynthetic enzymes.</title>
        <authorList>
            <person name="Chiu H.T."/>
            <person name="Weng C.P."/>
            <person name="Lin Y.C."/>
            <person name="Chen K.H."/>
        </authorList>
    </citation>
    <scope>NUCLEOTIDE SEQUENCE</scope>
    <source>
        <strain evidence="1">IFM 0406</strain>
    </source>
</reference>
<protein>
    <submittedName>
        <fullName evidence="1">MarR family transcriptional regulator</fullName>
    </submittedName>
</protein>
<sequence length="146" mass="15794">MPGVSVTESGRRVGLSQSAATRMVDGLVAQGLVCRRSASGKSVEVHPTDEGTAAAERVLRARDGPLATLVGLLDEAEQDKLGKLLEAIYGQLPSSARVCRSRDRACCVADDQVCPVGQAERRTAAGRWPSPRFRPLCARRFRCCWR</sequence>
<dbReference type="SUPFAM" id="SSF46785">
    <property type="entry name" value="Winged helix' DNA-binding domain"/>
    <property type="match status" value="1"/>
</dbReference>
<proteinExistence type="predicted"/>
<accession>A0A0U1YZC6</accession>
<dbReference type="AlphaFoldDB" id="A0A0U1YZC6"/>